<dbReference type="EMBL" id="CASHTH010002651">
    <property type="protein sequence ID" value="CAI8033258.1"/>
    <property type="molecule type" value="Genomic_DNA"/>
</dbReference>
<dbReference type="InterPro" id="IPR043972">
    <property type="entry name" value="FUZ/MON1/HPS1_longin_1"/>
</dbReference>
<protein>
    <submittedName>
        <fullName evidence="3">Protein fuzzy homolog</fullName>
    </submittedName>
</protein>
<sequence length="430" mass="47865">MAYLAAIAAGSGVPLFTRTKGDLPPLAYPKLASLNGAHFFSSSLEAQLRSCTSGGVKTVWKTFCNNITLILVATDDGSCDDHMTYLLELVFNAMVMVIGLQDLDTPTNMERLKQNLKWCYPLVDHIMEQTDLLSPVTRCVDVIACEDTNLLQVNYVYLRSVGGSWRPLKRAFSLSSSPPLPLFTAKDIPVYLPVASNKIPHRLLVFAVKEGVELCILCDSGPSLVDIEMTIENYWSGVSDSLKACVRSYPRCFPGSLTFDPSVLGACLINMESGRCLSTFSPSPGTETPSTLSAGFRGNVTAAKKREYFTRFYKTVVNQFLPSPSASLTDKDEKSTAVRDTIPHQIRQTYTCTTPIQGLRSSEREIYLHSTFQHFSSHFFTQEDHGRNVSTDNFVSVDCFQHHQASKDTAYYLMYERFFCHFIGPFSENG</sequence>
<evidence type="ECO:0000259" key="1">
    <source>
        <dbReference type="Pfam" id="PF19036"/>
    </source>
</evidence>
<organism evidence="3 4">
    <name type="scientific">Geodia barretti</name>
    <name type="common">Barrett's horny sponge</name>
    <dbReference type="NCBI Taxonomy" id="519541"/>
    <lineage>
        <taxon>Eukaryota</taxon>
        <taxon>Metazoa</taxon>
        <taxon>Porifera</taxon>
        <taxon>Demospongiae</taxon>
        <taxon>Heteroscleromorpha</taxon>
        <taxon>Tetractinellida</taxon>
        <taxon>Astrophorina</taxon>
        <taxon>Geodiidae</taxon>
        <taxon>Geodia</taxon>
    </lineage>
</organism>
<name>A0AA35SQ60_GEOBA</name>
<dbReference type="InterPro" id="IPR043971">
    <property type="entry name" value="FUZ/MON1/HPS1_longin_2"/>
</dbReference>
<evidence type="ECO:0000313" key="4">
    <source>
        <dbReference type="Proteomes" id="UP001174909"/>
    </source>
</evidence>
<dbReference type="GO" id="GO:0016192">
    <property type="term" value="P:vesicle-mediated transport"/>
    <property type="evidence" value="ECO:0007669"/>
    <property type="project" value="InterPro"/>
</dbReference>
<gene>
    <name evidence="3" type="ORF">GBAR_LOCUS18761</name>
</gene>
<dbReference type="PANTHER" id="PTHR13559">
    <property type="entry name" value="INTRACELLULAR TRAFFIC PROTEIN-RELATED"/>
    <property type="match status" value="1"/>
</dbReference>
<keyword evidence="4" id="KW-1185">Reference proteome</keyword>
<dbReference type="InterPro" id="IPR026069">
    <property type="entry name" value="Fuzzy"/>
</dbReference>
<dbReference type="PANTHER" id="PTHR13559:SF1">
    <property type="entry name" value="PROTEIN FUZZY HOMOLOG"/>
    <property type="match status" value="1"/>
</dbReference>
<reference evidence="3" key="1">
    <citation type="submission" date="2023-03" db="EMBL/GenBank/DDBJ databases">
        <authorList>
            <person name="Steffen K."/>
            <person name="Cardenas P."/>
        </authorList>
    </citation>
    <scope>NUCLEOTIDE SEQUENCE</scope>
</reference>
<evidence type="ECO:0000313" key="3">
    <source>
        <dbReference type="EMBL" id="CAI8033258.1"/>
    </source>
</evidence>
<proteinExistence type="predicted"/>
<dbReference type="AlphaFoldDB" id="A0AA35SQ60"/>
<feature type="domain" description="FUZ/MON1/HPS1 second Longin" evidence="2">
    <location>
        <begin position="178"/>
        <end position="234"/>
    </location>
</feature>
<comment type="caution">
    <text evidence="3">The sequence shown here is derived from an EMBL/GenBank/DDBJ whole genome shotgun (WGS) entry which is preliminary data.</text>
</comment>
<feature type="domain" description="FUZ/MON1/HPS1 first Longin" evidence="1">
    <location>
        <begin position="7"/>
        <end position="126"/>
    </location>
</feature>
<evidence type="ECO:0000259" key="2">
    <source>
        <dbReference type="Pfam" id="PF19037"/>
    </source>
</evidence>
<dbReference type="GO" id="GO:1905515">
    <property type="term" value="P:non-motile cilium assembly"/>
    <property type="evidence" value="ECO:0007669"/>
    <property type="project" value="TreeGrafter"/>
</dbReference>
<dbReference type="Proteomes" id="UP001174909">
    <property type="component" value="Unassembled WGS sequence"/>
</dbReference>
<accession>A0AA35SQ60</accession>
<dbReference type="Pfam" id="PF19036">
    <property type="entry name" value="Fuz_longin_1"/>
    <property type="match status" value="1"/>
</dbReference>
<dbReference type="Pfam" id="PF19037">
    <property type="entry name" value="Fuz_longin_2"/>
    <property type="match status" value="1"/>
</dbReference>